<feature type="chain" id="PRO_5043776343" evidence="1">
    <location>
        <begin position="21"/>
        <end position="446"/>
    </location>
</feature>
<evidence type="ECO:0000256" key="1">
    <source>
        <dbReference type="SAM" id="SignalP"/>
    </source>
</evidence>
<evidence type="ECO:0000313" key="2">
    <source>
        <dbReference type="EMBL" id="KAJ8905635.1"/>
    </source>
</evidence>
<name>A0AAV8USU9_9RHOD</name>
<dbReference type="AlphaFoldDB" id="A0AAV8USU9"/>
<dbReference type="EMBL" id="JAMWBK010000004">
    <property type="protein sequence ID" value="KAJ8905635.1"/>
    <property type="molecule type" value="Genomic_DNA"/>
</dbReference>
<evidence type="ECO:0000313" key="3">
    <source>
        <dbReference type="Proteomes" id="UP001157974"/>
    </source>
</evidence>
<sequence>MIAGMLRVGLLFVLPMFVLGAWDWTSAQPCNEFNCVDTCILDDSCEPVIVNFHKDCDDLYWGQIGLPNPDPEEICTQCCDEQCNSIQTFPNCTGESCNQCYDGPGEAESTESYDLQCCEIDGVRQCGLCTVPEGWNADLEAELESKLPDGAVLSIGDDDLCGPDRINRQCSTCEVAVTSSGDSCEFTRDLKCRGWYENEKTPDCRRWLPSTNKAQFISASFERLTVLCEAGETAKCEKVPGKILGIDVTCPRPCYVDVKGAGIRLRNLRKSTETEVQTVFTGFGDIDQPENRAQGANVPITSTMSLTLSYDESGKSVEGFVENSVGCTSMQMHRLPRTSNNSMIDPVTGDVKEHEICELFIRAEAASGENTKISVEDLNLNVEGVDYNLGTFSHNSADGGSTLVQFCRDDYGGGFAVTANVKLEGVFSNSEENSKVEIQCGTRPLA</sequence>
<accession>A0AAV8USU9</accession>
<keyword evidence="3" id="KW-1185">Reference proteome</keyword>
<gene>
    <name evidence="2" type="ORF">NDN08_002141</name>
</gene>
<reference evidence="2 3" key="1">
    <citation type="journal article" date="2023" name="Nat. Commun.">
        <title>Origin of minicircular mitochondrial genomes in red algae.</title>
        <authorList>
            <person name="Lee Y."/>
            <person name="Cho C.H."/>
            <person name="Lee Y.M."/>
            <person name="Park S.I."/>
            <person name="Yang J.H."/>
            <person name="West J.A."/>
            <person name="Bhattacharya D."/>
            <person name="Yoon H.S."/>
        </authorList>
    </citation>
    <scope>NUCLEOTIDE SEQUENCE [LARGE SCALE GENOMIC DNA]</scope>
    <source>
        <strain evidence="2 3">CCMP1338</strain>
        <tissue evidence="2">Whole cell</tissue>
    </source>
</reference>
<organism evidence="2 3">
    <name type="scientific">Rhodosorus marinus</name>
    <dbReference type="NCBI Taxonomy" id="101924"/>
    <lineage>
        <taxon>Eukaryota</taxon>
        <taxon>Rhodophyta</taxon>
        <taxon>Stylonematophyceae</taxon>
        <taxon>Stylonematales</taxon>
        <taxon>Stylonemataceae</taxon>
        <taxon>Rhodosorus</taxon>
    </lineage>
</organism>
<dbReference type="Proteomes" id="UP001157974">
    <property type="component" value="Unassembled WGS sequence"/>
</dbReference>
<comment type="caution">
    <text evidence="2">The sequence shown here is derived from an EMBL/GenBank/DDBJ whole genome shotgun (WGS) entry which is preliminary data.</text>
</comment>
<keyword evidence="1" id="KW-0732">Signal</keyword>
<protein>
    <submittedName>
        <fullName evidence="2">Uncharacterized protein</fullName>
    </submittedName>
</protein>
<feature type="signal peptide" evidence="1">
    <location>
        <begin position="1"/>
        <end position="20"/>
    </location>
</feature>
<proteinExistence type="predicted"/>